<dbReference type="Proteomes" id="UP001596227">
    <property type="component" value="Unassembled WGS sequence"/>
</dbReference>
<keyword evidence="3" id="KW-1185">Reference proteome</keyword>
<evidence type="ECO:0000313" key="2">
    <source>
        <dbReference type="EMBL" id="MFC6295799.1"/>
    </source>
</evidence>
<dbReference type="RefSeq" id="WP_137607683.1">
    <property type="nucleotide sequence ID" value="NZ_BJDH01000006.1"/>
</dbReference>
<comment type="caution">
    <text evidence="2">The sequence shown here is derived from an EMBL/GenBank/DDBJ whole genome shotgun (WGS) entry which is preliminary data.</text>
</comment>
<dbReference type="SUPFAM" id="SSF89360">
    <property type="entry name" value="HesB-like domain"/>
    <property type="match status" value="1"/>
</dbReference>
<organism evidence="2 3">
    <name type="scientific">Lactiplantibacillus daoliensis</name>
    <dbReference type="NCBI Taxonomy" id="2559916"/>
    <lineage>
        <taxon>Bacteria</taxon>
        <taxon>Bacillati</taxon>
        <taxon>Bacillota</taxon>
        <taxon>Bacilli</taxon>
        <taxon>Lactobacillales</taxon>
        <taxon>Lactobacillaceae</taxon>
        <taxon>Lactiplantibacillus</taxon>
    </lineage>
</organism>
<dbReference type="InterPro" id="IPR035903">
    <property type="entry name" value="HesB-like_dom_sf"/>
</dbReference>
<dbReference type="Gene3D" id="2.60.300.12">
    <property type="entry name" value="HesB-like domain"/>
    <property type="match status" value="1"/>
</dbReference>
<dbReference type="EMBL" id="JBHSSB010000031">
    <property type="protein sequence ID" value="MFC6295799.1"/>
    <property type="molecule type" value="Genomic_DNA"/>
</dbReference>
<feature type="domain" description="Core" evidence="1">
    <location>
        <begin position="3"/>
        <end position="111"/>
    </location>
</feature>
<accession>A0ABW1UKP4</accession>
<protein>
    <submittedName>
        <fullName evidence="2">Iron-sulfur cluster biosynthesis family protein</fullName>
    </submittedName>
</protein>
<evidence type="ECO:0000313" key="3">
    <source>
        <dbReference type="Proteomes" id="UP001596227"/>
    </source>
</evidence>
<gene>
    <name evidence="2" type="ORF">ACFQH1_11360</name>
</gene>
<dbReference type="Pfam" id="PF01521">
    <property type="entry name" value="Fe-S_biosyn"/>
    <property type="match status" value="1"/>
</dbReference>
<reference evidence="3" key="1">
    <citation type="journal article" date="2019" name="Int. J. Syst. Evol. Microbiol.">
        <title>The Global Catalogue of Microorganisms (GCM) 10K type strain sequencing project: providing services to taxonomists for standard genome sequencing and annotation.</title>
        <authorList>
            <consortium name="The Broad Institute Genomics Platform"/>
            <consortium name="The Broad Institute Genome Sequencing Center for Infectious Disease"/>
            <person name="Wu L."/>
            <person name="Ma J."/>
        </authorList>
    </citation>
    <scope>NUCLEOTIDE SEQUENCE [LARGE SCALE GENOMIC DNA]</scope>
    <source>
        <strain evidence="3">CCM 8934</strain>
    </source>
</reference>
<sequence length="131" mass="14122">MTTIKLSDAFVALLARKQLTDKNLVLITDDGGGKYSLQGGACSIGTKFTIIVLDQPDADYSIRLNNAQGIQLWTSNYDLMFLNTGVALDYDQGRISIKDDAHILDRAVQIADGATVLAAFKQGVIAHSESC</sequence>
<name>A0ABW1UKP4_9LACO</name>
<evidence type="ECO:0000259" key="1">
    <source>
        <dbReference type="Pfam" id="PF01521"/>
    </source>
</evidence>
<dbReference type="InterPro" id="IPR000361">
    <property type="entry name" value="ATAP_core_dom"/>
</dbReference>
<proteinExistence type="predicted"/>